<dbReference type="SUPFAM" id="SSF69593">
    <property type="entry name" value="Glycerol-3-phosphate (1)-acyltransferase"/>
    <property type="match status" value="1"/>
</dbReference>
<keyword evidence="2 5" id="KW-0808">Transferase</keyword>
<dbReference type="RefSeq" id="WP_125032059.1">
    <property type="nucleotide sequence ID" value="NZ_JAPXVP010000023.1"/>
</dbReference>
<feature type="domain" description="Phospholipid/glycerol acyltransferase" evidence="4">
    <location>
        <begin position="28"/>
        <end position="137"/>
    </location>
</feature>
<dbReference type="PANTHER" id="PTHR10434:SF9">
    <property type="entry name" value="PHOSPHOLIPID_GLYCEROL ACYLTRANSFERASE DOMAIN-CONTAINING PROTEIN"/>
    <property type="match status" value="1"/>
</dbReference>
<evidence type="ECO:0000259" key="4">
    <source>
        <dbReference type="SMART" id="SM00563"/>
    </source>
</evidence>
<name>A0A425XWT8_9BACT</name>
<dbReference type="PANTHER" id="PTHR10434">
    <property type="entry name" value="1-ACYL-SN-GLYCEROL-3-PHOSPHATE ACYLTRANSFERASE"/>
    <property type="match status" value="1"/>
</dbReference>
<organism evidence="5 6">
    <name type="scientific">Ancylomarina euxinus</name>
    <dbReference type="NCBI Taxonomy" id="2283627"/>
    <lineage>
        <taxon>Bacteria</taxon>
        <taxon>Pseudomonadati</taxon>
        <taxon>Bacteroidota</taxon>
        <taxon>Bacteroidia</taxon>
        <taxon>Marinilabiliales</taxon>
        <taxon>Marinifilaceae</taxon>
        <taxon>Ancylomarina</taxon>
    </lineage>
</organism>
<evidence type="ECO:0000313" key="6">
    <source>
        <dbReference type="Proteomes" id="UP000285794"/>
    </source>
</evidence>
<evidence type="ECO:0000256" key="2">
    <source>
        <dbReference type="ARBA" id="ARBA00022679"/>
    </source>
</evidence>
<dbReference type="CDD" id="cd07988">
    <property type="entry name" value="LPLAT_ABO13168-like"/>
    <property type="match status" value="1"/>
</dbReference>
<dbReference type="Pfam" id="PF01553">
    <property type="entry name" value="Acyltransferase"/>
    <property type="match status" value="1"/>
</dbReference>
<evidence type="ECO:0000313" key="5">
    <source>
        <dbReference type="EMBL" id="RRG19106.1"/>
    </source>
</evidence>
<dbReference type="GO" id="GO:0003841">
    <property type="term" value="F:1-acylglycerol-3-phosphate O-acyltransferase activity"/>
    <property type="evidence" value="ECO:0007669"/>
    <property type="project" value="TreeGrafter"/>
</dbReference>
<dbReference type="GO" id="GO:0006654">
    <property type="term" value="P:phosphatidic acid biosynthetic process"/>
    <property type="evidence" value="ECO:0007669"/>
    <property type="project" value="TreeGrafter"/>
</dbReference>
<protein>
    <submittedName>
        <fullName evidence="5">Glycerol acyltransferase</fullName>
    </submittedName>
</protein>
<gene>
    <name evidence="5" type="ORF">DWB61_16765</name>
</gene>
<comment type="caution">
    <text evidence="5">The sequence shown here is derived from an EMBL/GenBank/DDBJ whole genome shotgun (WGS) entry which is preliminary data.</text>
</comment>
<dbReference type="InterPro" id="IPR002123">
    <property type="entry name" value="Plipid/glycerol_acylTrfase"/>
</dbReference>
<keyword evidence="6" id="KW-1185">Reference proteome</keyword>
<evidence type="ECO:0000256" key="1">
    <source>
        <dbReference type="ARBA" id="ARBA00005189"/>
    </source>
</evidence>
<dbReference type="AlphaFoldDB" id="A0A425XWT8"/>
<dbReference type="EMBL" id="QQWG01000026">
    <property type="protein sequence ID" value="RRG19106.1"/>
    <property type="molecule type" value="Genomic_DNA"/>
</dbReference>
<accession>A0A425XWT8</accession>
<dbReference type="OrthoDB" id="9796839at2"/>
<proteinExistence type="predicted"/>
<comment type="pathway">
    <text evidence="1">Lipid metabolism.</text>
</comment>
<dbReference type="Proteomes" id="UP000285794">
    <property type="component" value="Unassembled WGS sequence"/>
</dbReference>
<sequence>MKVKISQFILKLFGWKYVGDIPTEKKAVVIAAPHTSNWDFVWGKLAFVAHSINTTVLMKKEFFFFPLGAIFRSMGVMPIDRSKKSNLTDQLAEEFAKRDELYLSLSPEGTRSRRPVWKRGFYFIALKANVPILLGDLNYETKTMSFLETFYPTGDVEADMAYIKSRYKNSKPKYPELFSTGD</sequence>
<evidence type="ECO:0000256" key="3">
    <source>
        <dbReference type="ARBA" id="ARBA00023315"/>
    </source>
</evidence>
<keyword evidence="3 5" id="KW-0012">Acyltransferase</keyword>
<reference evidence="5 6" key="1">
    <citation type="submission" date="2018-07" db="EMBL/GenBank/DDBJ databases">
        <title>Draft genome sequence of Ancylomarina sp. M1P.</title>
        <authorList>
            <person name="Yadav S."/>
            <person name="Villanueva L."/>
            <person name="Damste J.S.S."/>
        </authorList>
    </citation>
    <scope>NUCLEOTIDE SEQUENCE [LARGE SCALE GENOMIC DNA]</scope>
    <source>
        <strain evidence="5 6">M1P</strain>
    </source>
</reference>
<dbReference type="SMART" id="SM00563">
    <property type="entry name" value="PlsC"/>
    <property type="match status" value="1"/>
</dbReference>